<accession>A0A1B9J1V1</accession>
<dbReference type="Proteomes" id="UP000092583">
    <property type="component" value="Unassembled WGS sequence"/>
</dbReference>
<sequence length="429" mass="47123">MPPKSAVLPSPTAQLGLQEWLKILTARGVDMRIAMGLAAKIYKSHGTIERLSSLTPQKLAGLIEDKEVRKVVSNAVRGLASGEAVSKKRGRDSDLLEPLGKRRTDDENLPMDIDFHPIMDIEQLIPLTLTTNRAPVSTAWAYTISRRLGFDIAESLSLAHVYVHISSLKHALQLGNILNDVETREAKEEIEDLPDGEMGLPSKFRKTNQNSPSKFGKGKGKQKEVEGNAVRISSQPWVGIMRAKPIIERPDGTIRAIQKGEPVGPGQAYMYITRAFKDYTPHVMGALKLVADSYEPEELNRMGGHMYNEFKPDVVEWGQRGTLELAKVLDQVKSPVDGNGVEDVEAYPVKSDPPDEAVKTDAEGTVGPVDLDRVKGEVPSSPIPSPKEEDDEDMYKLPKKDMTVEEYEAMLDAEEGPGGFVEGGDLYGA</sequence>
<proteinExistence type="predicted"/>
<dbReference type="EMBL" id="KI669459">
    <property type="protein sequence ID" value="OCF61767.1"/>
    <property type="molecule type" value="Genomic_DNA"/>
</dbReference>
<name>A0A1B9J1V1_9TREE</name>
<feature type="compositionally biased region" description="Basic and acidic residues" evidence="1">
    <location>
        <begin position="352"/>
        <end position="362"/>
    </location>
</feature>
<evidence type="ECO:0000313" key="3">
    <source>
        <dbReference type="Proteomes" id="UP000092583"/>
    </source>
</evidence>
<reference evidence="3" key="2">
    <citation type="submission" date="2013-12" db="EMBL/GenBank/DDBJ databases">
        <title>Evolution of pathogenesis and genome organization in the Tremellales.</title>
        <authorList>
            <person name="Cuomo C."/>
            <person name="Litvintseva A."/>
            <person name="Heitman J."/>
            <person name="Chen Y."/>
            <person name="Sun S."/>
            <person name="Springer D."/>
            <person name="Dromer F."/>
            <person name="Young S."/>
            <person name="Zeng Q."/>
            <person name="Chapman S."/>
            <person name="Gujja S."/>
            <person name="Saif S."/>
            <person name="Birren B."/>
        </authorList>
    </citation>
    <scope>NUCLEOTIDE SEQUENCE [LARGE SCALE GENOMIC DNA]</scope>
    <source>
        <strain evidence="3">CBS 10435</strain>
    </source>
</reference>
<evidence type="ECO:0000313" key="2">
    <source>
        <dbReference type="EMBL" id="OCF61767.1"/>
    </source>
</evidence>
<reference evidence="2 3" key="1">
    <citation type="submission" date="2013-07" db="EMBL/GenBank/DDBJ databases">
        <title>The Genome Sequence of Kwoniella mangroviensis CBS10435.</title>
        <authorList>
            <consortium name="The Broad Institute Genome Sequencing Platform"/>
            <person name="Cuomo C."/>
            <person name="Litvintseva A."/>
            <person name="Chen Y."/>
            <person name="Heitman J."/>
            <person name="Sun S."/>
            <person name="Springer D."/>
            <person name="Dromer F."/>
            <person name="Young S.K."/>
            <person name="Zeng Q."/>
            <person name="Gargeya S."/>
            <person name="Fitzgerald M."/>
            <person name="Abouelleil A."/>
            <person name="Alvarado L."/>
            <person name="Berlin A.M."/>
            <person name="Chapman S.B."/>
            <person name="Dewar J."/>
            <person name="Goldberg J."/>
            <person name="Griggs A."/>
            <person name="Gujja S."/>
            <person name="Hansen M."/>
            <person name="Howarth C."/>
            <person name="Imamovic A."/>
            <person name="Larimer J."/>
            <person name="McCowan C."/>
            <person name="Murphy C."/>
            <person name="Pearson M."/>
            <person name="Priest M."/>
            <person name="Roberts A."/>
            <person name="Saif S."/>
            <person name="Shea T."/>
            <person name="Sykes S."/>
            <person name="Wortman J."/>
            <person name="Nusbaum C."/>
            <person name="Birren B."/>
        </authorList>
    </citation>
    <scope>NUCLEOTIDE SEQUENCE [LARGE SCALE GENOMIC DNA]</scope>
    <source>
        <strain evidence="2 3">CBS 10435</strain>
    </source>
</reference>
<keyword evidence="3" id="KW-1185">Reference proteome</keyword>
<protein>
    <submittedName>
        <fullName evidence="2">Uncharacterized protein</fullName>
    </submittedName>
</protein>
<dbReference type="AlphaFoldDB" id="A0A1B9J1V1"/>
<evidence type="ECO:0000256" key="1">
    <source>
        <dbReference type="SAM" id="MobiDB-lite"/>
    </source>
</evidence>
<organism evidence="2 3">
    <name type="scientific">Kwoniella mangroviensis CBS 10435</name>
    <dbReference type="NCBI Taxonomy" id="1331196"/>
    <lineage>
        <taxon>Eukaryota</taxon>
        <taxon>Fungi</taxon>
        <taxon>Dikarya</taxon>
        <taxon>Basidiomycota</taxon>
        <taxon>Agaricomycotina</taxon>
        <taxon>Tremellomycetes</taxon>
        <taxon>Tremellales</taxon>
        <taxon>Cryptococcaceae</taxon>
        <taxon>Kwoniella</taxon>
    </lineage>
</organism>
<gene>
    <name evidence="2" type="ORF">L486_01428</name>
</gene>
<feature type="region of interest" description="Disordered" evidence="1">
    <location>
        <begin position="194"/>
        <end position="227"/>
    </location>
</feature>
<dbReference type="OrthoDB" id="514070at2759"/>
<feature type="region of interest" description="Disordered" evidence="1">
    <location>
        <begin position="336"/>
        <end position="396"/>
    </location>
</feature>